<proteinExistence type="predicted"/>
<protein>
    <submittedName>
        <fullName evidence="1">Acetolactate synthase II, small subunit</fullName>
        <ecNumber evidence="1">2.2.1.6</ecNumber>
    </submittedName>
</protein>
<dbReference type="OrthoDB" id="6198158at2"/>
<dbReference type="GO" id="GO:0003984">
    <property type="term" value="F:acetolactate synthase activity"/>
    <property type="evidence" value="ECO:0007669"/>
    <property type="project" value="UniProtKB-EC"/>
</dbReference>
<dbReference type="Proteomes" id="UP000002192">
    <property type="component" value="Chromosome"/>
</dbReference>
<dbReference type="InterPro" id="IPR045865">
    <property type="entry name" value="ACT-like_dom_sf"/>
</dbReference>
<evidence type="ECO:0000313" key="2">
    <source>
        <dbReference type="Proteomes" id="UP000002192"/>
    </source>
</evidence>
<evidence type="ECO:0000313" key="1">
    <source>
        <dbReference type="EMBL" id="CAD83270.1"/>
    </source>
</evidence>
<dbReference type="HOGENOM" id="CLU_183627_0_0_6"/>
<dbReference type="STRING" id="203907.Bfl592"/>
<keyword evidence="1" id="KW-0808">Transferase</keyword>
<sequence>MTYYSLYIKARFYPEVVERILRVTRHRGFELYALNMLSCNQLNNKQVVLFLTVVSDRAVHLLYAQINKLPDISYVEIR</sequence>
<dbReference type="eggNOG" id="COG3978">
    <property type="taxonomic scope" value="Bacteria"/>
</dbReference>
<gene>
    <name evidence="1" type="primary">ilvM</name>
    <name evidence="1" type="ordered locus">Bfl592</name>
</gene>
<dbReference type="EC" id="2.2.1.6" evidence="1"/>
<dbReference type="EMBL" id="BX248583">
    <property type="protein sequence ID" value="CAD83270.1"/>
    <property type="molecule type" value="Genomic_DNA"/>
</dbReference>
<keyword evidence="2" id="KW-1185">Reference proteome</keyword>
<accession>Q7VRL6</accession>
<dbReference type="SUPFAM" id="SSF55021">
    <property type="entry name" value="ACT-like"/>
    <property type="match status" value="1"/>
</dbReference>
<dbReference type="AlphaFoldDB" id="Q7VRL6"/>
<reference evidence="1 2" key="1">
    <citation type="journal article" date="2003" name="Proc. Natl. Acad. Sci. U.S.A.">
        <title>The genome sequence of Blochmannia floridanus: comparative analysis of reduced genomes.</title>
        <authorList>
            <person name="Gil R."/>
            <person name="Silva F.J."/>
            <person name="Zientz E."/>
            <person name="Delmotte F."/>
            <person name="Gonzalez-Candelas F."/>
            <person name="Latorre A."/>
            <person name="Rausell C."/>
            <person name="Kramerbeek J."/>
            <person name="Gadau J."/>
            <person name="Hoelldobler B."/>
            <person name="van Ham R.C.H.J."/>
            <person name="Gross R."/>
            <person name="Moya A."/>
        </authorList>
    </citation>
    <scope>NUCLEOTIDE SEQUENCE [LARGE SCALE GENOMIC DNA]</scope>
</reference>
<dbReference type="NCBIfam" id="NF008362">
    <property type="entry name" value="PRK11152.1"/>
    <property type="match status" value="1"/>
</dbReference>
<dbReference type="Pfam" id="PF13710">
    <property type="entry name" value="ACT_5"/>
    <property type="match status" value="1"/>
</dbReference>
<dbReference type="KEGG" id="bfl:Bfl592"/>
<organism evidence="1 2">
    <name type="scientific">Blochmanniella floridana</name>
    <dbReference type="NCBI Taxonomy" id="203907"/>
    <lineage>
        <taxon>Bacteria</taxon>
        <taxon>Pseudomonadati</taxon>
        <taxon>Pseudomonadota</taxon>
        <taxon>Gammaproteobacteria</taxon>
        <taxon>Enterobacterales</taxon>
        <taxon>Enterobacteriaceae</taxon>
        <taxon>ant endosymbionts</taxon>
        <taxon>Candidatus Blochmanniella</taxon>
    </lineage>
</organism>
<name>Q7VRL6_BLOFL</name>